<dbReference type="SUPFAM" id="SSF55486">
    <property type="entry name" value="Metalloproteases ('zincins'), catalytic domain"/>
    <property type="match status" value="1"/>
</dbReference>
<gene>
    <name evidence="2" type="ORF">J2S36_000800</name>
</gene>
<feature type="region of interest" description="Disordered" evidence="1">
    <location>
        <begin position="478"/>
        <end position="502"/>
    </location>
</feature>
<reference evidence="2 3" key="1">
    <citation type="submission" date="2023-07" db="EMBL/GenBank/DDBJ databases">
        <title>Sequencing the genomes of 1000 actinobacteria strains.</title>
        <authorList>
            <person name="Klenk H.-P."/>
        </authorList>
    </citation>
    <scope>NUCLEOTIDE SEQUENCE [LARGE SCALE GENOMIC DNA]</scope>
    <source>
        <strain evidence="2 3">DSM 15539</strain>
    </source>
</reference>
<dbReference type="InterPro" id="IPR042271">
    <property type="entry name" value="Zinicin_2_N"/>
</dbReference>
<evidence type="ECO:0000313" key="2">
    <source>
        <dbReference type="EMBL" id="MDR6939257.1"/>
    </source>
</evidence>
<proteinExistence type="predicted"/>
<comment type="caution">
    <text evidence="2">The sequence shown here is derived from an EMBL/GenBank/DDBJ whole genome shotgun (WGS) entry which is preliminary data.</text>
</comment>
<dbReference type="Gene3D" id="1.20.150.30">
    <property type="entry name" value="Zincin-like metallopeptidase, N-terminal domain"/>
    <property type="match status" value="1"/>
</dbReference>
<dbReference type="RefSeq" id="WP_309955805.1">
    <property type="nucleotide sequence ID" value="NZ_JAVDUJ010000001.1"/>
</dbReference>
<protein>
    <submittedName>
        <fullName evidence="2">Hydrolase</fullName>
    </submittedName>
</protein>
<keyword evidence="3" id="KW-1185">Reference proteome</keyword>
<dbReference type="GO" id="GO:0016787">
    <property type="term" value="F:hydrolase activity"/>
    <property type="evidence" value="ECO:0007669"/>
    <property type="project" value="UniProtKB-KW"/>
</dbReference>
<evidence type="ECO:0000256" key="1">
    <source>
        <dbReference type="SAM" id="MobiDB-lite"/>
    </source>
</evidence>
<dbReference type="EMBL" id="JAVDUJ010000001">
    <property type="protein sequence ID" value="MDR6939257.1"/>
    <property type="molecule type" value="Genomic_DNA"/>
</dbReference>
<feature type="compositionally biased region" description="Basic and acidic residues" evidence="1">
    <location>
        <begin position="491"/>
        <end position="502"/>
    </location>
</feature>
<dbReference type="Pfam" id="PF10103">
    <property type="entry name" value="Zincin_2"/>
    <property type="match status" value="1"/>
</dbReference>
<accession>A0ABU1T1K4</accession>
<name>A0ABU1T1K4_9ACTO</name>
<dbReference type="InterPro" id="IPR018766">
    <property type="entry name" value="Zinicin_2"/>
</dbReference>
<dbReference type="PANTHER" id="PTHR39420">
    <property type="match status" value="1"/>
</dbReference>
<dbReference type="Proteomes" id="UP001266099">
    <property type="component" value="Unassembled WGS sequence"/>
</dbReference>
<dbReference type="PANTHER" id="PTHR39420:SF2">
    <property type="entry name" value="HYDROLASE"/>
    <property type="match status" value="1"/>
</dbReference>
<organism evidence="2 3">
    <name type="scientific">Arcanobacterium hippocoleae</name>
    <dbReference type="NCBI Taxonomy" id="149017"/>
    <lineage>
        <taxon>Bacteria</taxon>
        <taxon>Bacillati</taxon>
        <taxon>Actinomycetota</taxon>
        <taxon>Actinomycetes</taxon>
        <taxon>Actinomycetales</taxon>
        <taxon>Actinomycetaceae</taxon>
        <taxon>Arcanobacterium</taxon>
    </lineage>
</organism>
<sequence length="502" mass="54262">MSEAQNGAQRNDDEGDFAELEQTLRSILGDKAAAEIISAMRDKGLNSAASPFGLPGMPFLPGMDSIQGMPHIFTGENFTVISQQIQSMLGADGKGPVNWKIAEEVARQTVVQKNLDSLSNATADEARNALRTASLWLDAATEFGPVTGTNMAWNRLDWIAHSLPTFKRLMDPVGAHITAAISRSIKNQLADAPEEMQQMLGMMGDPAALLGSAIGSVLGIQYGSALAQLASNSFGTSDTGLPLMEASTAALVPTNIANFAKDLEIDASEVLAYIAVRELAAARLFTHVPWLRTRILDTVAEYAPGIEIDTEAIEEKVREMTFENPQSMGQIDLTDIFALEISPSQQEVLNRLEHLISLVEGWVSEVSARAVAPHLPNAMALREMFARRYATDNPAKGVWEMQLGMELTPRNMRAAVTFWQLAETHLGSAERDALWNHPDLLPSAAALNGDITAFFQDAPANDISAELDSFLADLFNESAKPANSDPAADPDTQKPEDDTTTD</sequence>
<dbReference type="NCBIfam" id="TIGR03624">
    <property type="entry name" value="putative hydrolase"/>
    <property type="match status" value="1"/>
</dbReference>
<keyword evidence="2" id="KW-0378">Hydrolase</keyword>
<evidence type="ECO:0000313" key="3">
    <source>
        <dbReference type="Proteomes" id="UP001266099"/>
    </source>
</evidence>